<keyword evidence="1" id="KW-0472">Membrane</keyword>
<gene>
    <name evidence="2" type="ORF">FKZ61_01675</name>
</gene>
<evidence type="ECO:0000256" key="1">
    <source>
        <dbReference type="SAM" id="Phobius"/>
    </source>
</evidence>
<feature type="transmembrane region" description="Helical" evidence="1">
    <location>
        <begin position="418"/>
        <end position="437"/>
    </location>
</feature>
<feature type="transmembrane region" description="Helical" evidence="1">
    <location>
        <begin position="279"/>
        <end position="300"/>
    </location>
</feature>
<keyword evidence="1" id="KW-1133">Transmembrane helix</keyword>
<feature type="transmembrane region" description="Helical" evidence="1">
    <location>
        <begin position="150"/>
        <end position="167"/>
    </location>
</feature>
<feature type="transmembrane region" description="Helical" evidence="1">
    <location>
        <begin position="32"/>
        <end position="53"/>
    </location>
</feature>
<sequence>MRAVSKALQFERQPSTPHELPIVWTSQQRVRLIALLVALLYFGSSFFFFRGVIASIPDILAGKAVINGDELVPFFNPVSQLIDQAAGKFNQLTHGYEFRVRYAFLTTWMRYYKILPFAIVLVIPGITFAGYLAVSIFLSRSFKNLAPETIYTASAAPVAVIFLILTYSKITHFYTLILGFSMFLIAVTLVTYGLLFATRRPYRPIAAAALVTLFNPAVHYLILFALYQSMTVGGLLLLEGIRFVRLKPWQFLPQWREWLPYLRPAWLWQHREAILQSNAARAIIAMIFLGSLALVPYALFVKFIALRGVPNLSETVPGDFYFITDASIPIAHLLSLDMAGIMDKMMTGDYLAREPRYANMVYTVSLLLPLFWPQMRRRLFNTAARRRFLFVAYLNVFFSMWATLGYSEPAWLPTFHRTIAAISLAAYGMESVVGDLILKVTSTIVQVLRFPHRFELILFMMACILMPLSLAQLIQWIQERLQEWGRWSSTAWRRVLHRAIAPGLTLLFFVPLFSNWQYRETFLSGDFRQFLAPYPVTLLKEVKSFLQGMPPGKVVVLPPTETAKVVVDLNGVEHKFIDKFHIYYLDLPSYYYGLTGDSDNKFEFFLLLRALYYQQDWWVNIARDLNLRYIVVNRELIANTVGGAEYLREIEKIILPELDQLPQYLHRVYENASYVVYQFTDLPKAARVPLFIDMKWSDFIAALSSNLALTRCYDLRHPVVSDDLTDYEQLVLLTDEPRVAALDLYIKAHPERFFSPSSSILAFNPNIVPSSYYLSPMFRLFQFFSDSKWNRLHMITPGLFGTIKGSFIGVPRPTKFRIDVKFPAPGRYRLLLRGAATVNALEMRASSLQLQRPVTLKAQPGWLDFYDQREVFTSQRTPLDISRYTLEELEQLIPTQIVAVNNRYQYFDLGTVEVNSARTAIFYFNKQDSNPLLVEGVLAIPDETYQRLDLPANVRLVQSARELGCQPLTAP</sequence>
<accession>A0A540VLH9</accession>
<evidence type="ECO:0000313" key="3">
    <source>
        <dbReference type="Proteomes" id="UP000317371"/>
    </source>
</evidence>
<feature type="transmembrane region" description="Helical" evidence="1">
    <location>
        <begin position="114"/>
        <end position="138"/>
    </location>
</feature>
<dbReference type="InParanoid" id="A0A540VLH9"/>
<dbReference type="Proteomes" id="UP000317371">
    <property type="component" value="Unassembled WGS sequence"/>
</dbReference>
<dbReference type="OrthoDB" id="4585864at2"/>
<organism evidence="2 3">
    <name type="scientific">Litorilinea aerophila</name>
    <dbReference type="NCBI Taxonomy" id="1204385"/>
    <lineage>
        <taxon>Bacteria</taxon>
        <taxon>Bacillati</taxon>
        <taxon>Chloroflexota</taxon>
        <taxon>Caldilineae</taxon>
        <taxon>Caldilineales</taxon>
        <taxon>Caldilineaceae</taxon>
        <taxon>Litorilinea</taxon>
    </lineage>
</organism>
<feature type="transmembrane region" description="Helical" evidence="1">
    <location>
        <begin position="174"/>
        <end position="197"/>
    </location>
</feature>
<reference evidence="2 3" key="1">
    <citation type="submission" date="2019-06" db="EMBL/GenBank/DDBJ databases">
        <title>Genome sequence of Litorilinea aerophila BAA-2444.</title>
        <authorList>
            <person name="Maclea K.S."/>
            <person name="Maurais E.G."/>
            <person name="Iannazzi L.C."/>
        </authorList>
    </citation>
    <scope>NUCLEOTIDE SEQUENCE [LARGE SCALE GENOMIC DNA]</scope>
    <source>
        <strain evidence="2 3">ATCC BAA-2444</strain>
    </source>
</reference>
<dbReference type="EMBL" id="VIGC01000002">
    <property type="protein sequence ID" value="TQE97607.1"/>
    <property type="molecule type" value="Genomic_DNA"/>
</dbReference>
<feature type="transmembrane region" description="Helical" evidence="1">
    <location>
        <begin position="457"/>
        <end position="474"/>
    </location>
</feature>
<keyword evidence="3" id="KW-1185">Reference proteome</keyword>
<keyword evidence="1" id="KW-0812">Transmembrane</keyword>
<dbReference type="RefSeq" id="WP_141608334.1">
    <property type="nucleotide sequence ID" value="NZ_VIGC02000002.1"/>
</dbReference>
<feature type="transmembrane region" description="Helical" evidence="1">
    <location>
        <begin position="387"/>
        <end position="406"/>
    </location>
</feature>
<comment type="caution">
    <text evidence="2">The sequence shown here is derived from an EMBL/GenBank/DDBJ whole genome shotgun (WGS) entry which is preliminary data.</text>
</comment>
<dbReference type="AlphaFoldDB" id="A0A540VLH9"/>
<proteinExistence type="predicted"/>
<name>A0A540VLH9_9CHLR</name>
<evidence type="ECO:0000313" key="2">
    <source>
        <dbReference type="EMBL" id="TQE97607.1"/>
    </source>
</evidence>
<protein>
    <submittedName>
        <fullName evidence="2">Uncharacterized protein</fullName>
    </submittedName>
</protein>